<dbReference type="FunFam" id="1.20.1050.10:FF:000030">
    <property type="entry name" value="Glutathione S-transferase S1"/>
    <property type="match status" value="1"/>
</dbReference>
<dbReference type="InterPro" id="IPR036282">
    <property type="entry name" value="Glutathione-S-Trfase_C_sf"/>
</dbReference>
<dbReference type="Pfam" id="PF14497">
    <property type="entry name" value="GST_C_3"/>
    <property type="match status" value="1"/>
</dbReference>
<dbReference type="InterPro" id="IPR050213">
    <property type="entry name" value="GST_superfamily"/>
</dbReference>
<gene>
    <name evidence="6" type="ORF">CAPTEDRAFT_177140</name>
</gene>
<evidence type="ECO:0000256" key="2">
    <source>
        <dbReference type="ARBA" id="ARBA00022679"/>
    </source>
</evidence>
<evidence type="ECO:0000259" key="4">
    <source>
        <dbReference type="PROSITE" id="PS50404"/>
    </source>
</evidence>
<dbReference type="STRING" id="283909.R7UQY9"/>
<dbReference type="EnsemblMetazoa" id="CapteT177140">
    <property type="protein sequence ID" value="CapteP177140"/>
    <property type="gene ID" value="CapteG177140"/>
</dbReference>
<dbReference type="InterPro" id="IPR040079">
    <property type="entry name" value="Glutathione_S-Trfase"/>
</dbReference>
<reference evidence="8" key="1">
    <citation type="submission" date="2012-12" db="EMBL/GenBank/DDBJ databases">
        <authorList>
            <person name="Hellsten U."/>
            <person name="Grimwood J."/>
            <person name="Chapman J.A."/>
            <person name="Shapiro H."/>
            <person name="Aerts A."/>
            <person name="Otillar R.P."/>
            <person name="Terry A.Y."/>
            <person name="Boore J.L."/>
            <person name="Simakov O."/>
            <person name="Marletaz F."/>
            <person name="Cho S.-J."/>
            <person name="Edsinger-Gonzales E."/>
            <person name="Havlak P."/>
            <person name="Kuo D.-H."/>
            <person name="Larsson T."/>
            <person name="Lv J."/>
            <person name="Arendt D."/>
            <person name="Savage R."/>
            <person name="Osoegawa K."/>
            <person name="de Jong P."/>
            <person name="Lindberg D.R."/>
            <person name="Seaver E.C."/>
            <person name="Weisblat D.A."/>
            <person name="Putnam N.H."/>
            <person name="Grigoriev I.V."/>
            <person name="Rokhsar D.S."/>
        </authorList>
    </citation>
    <scope>NUCLEOTIDE SEQUENCE</scope>
    <source>
        <strain evidence="8">I ESC-2004</strain>
    </source>
</reference>
<evidence type="ECO:0000313" key="8">
    <source>
        <dbReference type="Proteomes" id="UP000014760"/>
    </source>
</evidence>
<feature type="domain" description="GST C-terminal" evidence="5">
    <location>
        <begin position="81"/>
        <end position="205"/>
    </location>
</feature>
<reference evidence="7" key="3">
    <citation type="submission" date="2015-06" db="UniProtKB">
        <authorList>
            <consortium name="EnsemblMetazoa"/>
        </authorList>
    </citation>
    <scope>IDENTIFICATION</scope>
</reference>
<dbReference type="HOGENOM" id="CLU_039475_1_0_1"/>
<name>R7UQY9_CAPTE</name>
<organism evidence="6">
    <name type="scientific">Capitella teleta</name>
    <name type="common">Polychaete worm</name>
    <dbReference type="NCBI Taxonomy" id="283909"/>
    <lineage>
        <taxon>Eukaryota</taxon>
        <taxon>Metazoa</taxon>
        <taxon>Spiralia</taxon>
        <taxon>Lophotrochozoa</taxon>
        <taxon>Annelida</taxon>
        <taxon>Polychaeta</taxon>
        <taxon>Sedentaria</taxon>
        <taxon>Scolecida</taxon>
        <taxon>Capitellidae</taxon>
        <taxon>Capitella</taxon>
    </lineage>
</organism>
<evidence type="ECO:0000256" key="1">
    <source>
        <dbReference type="ARBA" id="ARBA00012452"/>
    </source>
</evidence>
<protein>
    <recommendedName>
        <fullName evidence="1">glutathione transferase</fullName>
        <ecNumber evidence="1">2.5.1.18</ecNumber>
    </recommendedName>
</protein>
<dbReference type="AlphaFoldDB" id="R7UQY9"/>
<dbReference type="GO" id="GO:0004364">
    <property type="term" value="F:glutathione transferase activity"/>
    <property type="evidence" value="ECO:0007669"/>
    <property type="project" value="UniProtKB-EC"/>
</dbReference>
<dbReference type="OrthoDB" id="414243at2759"/>
<dbReference type="SFLD" id="SFLDG01205">
    <property type="entry name" value="AMPS.1"/>
    <property type="match status" value="1"/>
</dbReference>
<dbReference type="SUPFAM" id="SSF47616">
    <property type="entry name" value="GST C-terminal domain-like"/>
    <property type="match status" value="1"/>
</dbReference>
<dbReference type="CDD" id="cd03192">
    <property type="entry name" value="GST_C_Sigma_like"/>
    <property type="match status" value="1"/>
</dbReference>
<proteinExistence type="predicted"/>
<dbReference type="Gene3D" id="3.40.30.10">
    <property type="entry name" value="Glutaredoxin"/>
    <property type="match status" value="1"/>
</dbReference>
<dbReference type="CDD" id="cd03039">
    <property type="entry name" value="GST_N_Sigma_like"/>
    <property type="match status" value="1"/>
</dbReference>
<dbReference type="InterPro" id="IPR004045">
    <property type="entry name" value="Glutathione_S-Trfase_N"/>
</dbReference>
<evidence type="ECO:0000256" key="3">
    <source>
        <dbReference type="ARBA" id="ARBA00047960"/>
    </source>
</evidence>
<dbReference type="EC" id="2.5.1.18" evidence="1"/>
<dbReference type="OMA" id="RIDQADW"/>
<dbReference type="EMBL" id="AMQN01006720">
    <property type="status" value="NOT_ANNOTATED_CDS"/>
    <property type="molecule type" value="Genomic_DNA"/>
</dbReference>
<dbReference type="SFLD" id="SFLDG00363">
    <property type="entry name" value="AMPS_(cytGST):_Alpha-__Mu-__Pi"/>
    <property type="match status" value="1"/>
</dbReference>
<dbReference type="SUPFAM" id="SSF52833">
    <property type="entry name" value="Thioredoxin-like"/>
    <property type="match status" value="1"/>
</dbReference>
<comment type="catalytic activity">
    <reaction evidence="3">
        <text>RX + glutathione = an S-substituted glutathione + a halide anion + H(+)</text>
        <dbReference type="Rhea" id="RHEA:16437"/>
        <dbReference type="ChEBI" id="CHEBI:15378"/>
        <dbReference type="ChEBI" id="CHEBI:16042"/>
        <dbReference type="ChEBI" id="CHEBI:17792"/>
        <dbReference type="ChEBI" id="CHEBI:57925"/>
        <dbReference type="ChEBI" id="CHEBI:90779"/>
        <dbReference type="EC" id="2.5.1.18"/>
    </reaction>
</comment>
<feature type="domain" description="GST N-terminal" evidence="4">
    <location>
        <begin position="2"/>
        <end position="79"/>
    </location>
</feature>
<dbReference type="PANTHER" id="PTHR11571:SF224">
    <property type="entry name" value="HEMATOPOIETIC PROSTAGLANDIN D SYNTHASE"/>
    <property type="match status" value="1"/>
</dbReference>
<dbReference type="FunFam" id="3.40.30.10:FF:000189">
    <property type="entry name" value="Glutathione S-Transferase"/>
    <property type="match status" value="1"/>
</dbReference>
<dbReference type="InterPro" id="IPR004046">
    <property type="entry name" value="GST_C"/>
</dbReference>
<evidence type="ECO:0000313" key="6">
    <source>
        <dbReference type="EMBL" id="ELU08528.1"/>
    </source>
</evidence>
<dbReference type="Pfam" id="PF02798">
    <property type="entry name" value="GST_N"/>
    <property type="match status" value="1"/>
</dbReference>
<dbReference type="Proteomes" id="UP000014760">
    <property type="component" value="Unassembled WGS sequence"/>
</dbReference>
<dbReference type="FunCoup" id="R7UQY9">
    <property type="interactions" value="283"/>
</dbReference>
<dbReference type="InterPro" id="IPR036249">
    <property type="entry name" value="Thioredoxin-like_sf"/>
</dbReference>
<dbReference type="SFLD" id="SFLDS00019">
    <property type="entry name" value="Glutathione_Transferase_(cytos"/>
    <property type="match status" value="1"/>
</dbReference>
<sequence>MPQYKLVYFDVRGLAEEARWLFALAGQPYEDYRLKDGEWDALKPDTPCGQVPMLVVDGKKLSQSKAIQRYLANEFGFIGETDLERARGDMIADYLDDLRAYLMAIHREQNEAKQEEMTLKFKELMPGFLENFEKLLKENKGGDGFFVGNKVTWTDVFFASSSSVLERFASPNYLDAYPKLKALVLKVVALPAIADWIKRRPVTLH</sequence>
<dbReference type="PROSITE" id="PS50405">
    <property type="entry name" value="GST_CTER"/>
    <property type="match status" value="1"/>
</dbReference>
<dbReference type="EMBL" id="KB299000">
    <property type="protein sequence ID" value="ELU08528.1"/>
    <property type="molecule type" value="Genomic_DNA"/>
</dbReference>
<evidence type="ECO:0000313" key="7">
    <source>
        <dbReference type="EnsemblMetazoa" id="CapteP177140"/>
    </source>
</evidence>
<keyword evidence="8" id="KW-1185">Reference proteome</keyword>
<evidence type="ECO:0000259" key="5">
    <source>
        <dbReference type="PROSITE" id="PS50405"/>
    </source>
</evidence>
<dbReference type="Gene3D" id="1.20.1050.10">
    <property type="match status" value="1"/>
</dbReference>
<dbReference type="GO" id="GO:0006749">
    <property type="term" value="P:glutathione metabolic process"/>
    <property type="evidence" value="ECO:0007669"/>
    <property type="project" value="TreeGrafter"/>
</dbReference>
<dbReference type="PANTHER" id="PTHR11571">
    <property type="entry name" value="GLUTATHIONE S-TRANSFERASE"/>
    <property type="match status" value="1"/>
</dbReference>
<dbReference type="PROSITE" id="PS50404">
    <property type="entry name" value="GST_NTER"/>
    <property type="match status" value="1"/>
</dbReference>
<reference evidence="6 8" key="2">
    <citation type="journal article" date="2013" name="Nature">
        <title>Insights into bilaterian evolution from three spiralian genomes.</title>
        <authorList>
            <person name="Simakov O."/>
            <person name="Marletaz F."/>
            <person name="Cho S.J."/>
            <person name="Edsinger-Gonzales E."/>
            <person name="Havlak P."/>
            <person name="Hellsten U."/>
            <person name="Kuo D.H."/>
            <person name="Larsson T."/>
            <person name="Lv J."/>
            <person name="Arendt D."/>
            <person name="Savage R."/>
            <person name="Osoegawa K."/>
            <person name="de Jong P."/>
            <person name="Grimwood J."/>
            <person name="Chapman J.A."/>
            <person name="Shapiro H."/>
            <person name="Aerts A."/>
            <person name="Otillar R.P."/>
            <person name="Terry A.Y."/>
            <person name="Boore J.L."/>
            <person name="Grigoriev I.V."/>
            <person name="Lindberg D.R."/>
            <person name="Seaver E.C."/>
            <person name="Weisblat D.A."/>
            <person name="Putnam N.H."/>
            <person name="Rokhsar D.S."/>
        </authorList>
    </citation>
    <scope>NUCLEOTIDE SEQUENCE</scope>
    <source>
        <strain evidence="6 8">I ESC-2004</strain>
    </source>
</reference>
<accession>R7UQY9</accession>
<keyword evidence="2" id="KW-0808">Transferase</keyword>
<dbReference type="InterPro" id="IPR010987">
    <property type="entry name" value="Glutathione-S-Trfase_C-like"/>
</dbReference>